<evidence type="ECO:0000256" key="17">
    <source>
        <dbReference type="ARBA" id="ARBA00023157"/>
    </source>
</evidence>
<dbReference type="Pfam" id="PF00355">
    <property type="entry name" value="Rieske"/>
    <property type="match status" value="1"/>
</dbReference>
<dbReference type="PANTHER" id="PTHR10134">
    <property type="entry name" value="CYTOCHROME B-C1 COMPLEX SUBUNIT RIESKE, MITOCHONDRIAL"/>
    <property type="match status" value="1"/>
</dbReference>
<dbReference type="CDD" id="cd03467">
    <property type="entry name" value="Rieske"/>
    <property type="match status" value="1"/>
</dbReference>
<dbReference type="Proteomes" id="UP001056336">
    <property type="component" value="Chromosome"/>
</dbReference>
<reference evidence="22" key="2">
    <citation type="submission" date="2022-05" db="EMBL/GenBank/DDBJ databases">
        <authorList>
            <person name="Kim J.-S."/>
            <person name="Lee K."/>
            <person name="Suh M."/>
            <person name="Eom M."/>
            <person name="Kim J.-S."/>
            <person name="Kim D.-S."/>
            <person name="Ko S.-H."/>
            <person name="Shin Y."/>
            <person name="Lee J.-S."/>
        </authorList>
    </citation>
    <scope>NUCLEOTIDE SEQUENCE</scope>
    <source>
        <strain evidence="22">N237</strain>
    </source>
</reference>
<comment type="subcellular location">
    <subcellularLocation>
        <location evidence="2">Cell membrane</location>
        <topology evidence="2">Multi-pass membrane protein</topology>
    </subcellularLocation>
</comment>
<feature type="transmembrane region" description="Helical" evidence="20">
    <location>
        <begin position="173"/>
        <end position="193"/>
    </location>
</feature>
<evidence type="ECO:0000256" key="4">
    <source>
        <dbReference type="ARBA" id="ARBA00015816"/>
    </source>
</evidence>
<gene>
    <name evidence="22" type="ORF">M6D93_13190</name>
</gene>
<dbReference type="EMBL" id="CP097332">
    <property type="protein sequence ID" value="UQX87252.1"/>
    <property type="molecule type" value="Genomic_DNA"/>
</dbReference>
<keyword evidence="14" id="KW-0408">Iron</keyword>
<evidence type="ECO:0000256" key="14">
    <source>
        <dbReference type="ARBA" id="ARBA00023004"/>
    </source>
</evidence>
<evidence type="ECO:0000256" key="20">
    <source>
        <dbReference type="SAM" id="Phobius"/>
    </source>
</evidence>
<reference evidence="22" key="1">
    <citation type="journal article" date="2018" name="Int. J. Syst. Evol. Microbiol.">
        <title>Jatrophihabitans telluris sp. nov., isolated from sediment soil of lava forest wetlands and the emended description of the genus Jatrophihabitans.</title>
        <authorList>
            <person name="Lee K.C."/>
            <person name="Suh M.K."/>
            <person name="Eom M.K."/>
            <person name="Kim K.K."/>
            <person name="Kim J.S."/>
            <person name="Kim D.S."/>
            <person name="Ko S.H."/>
            <person name="Shin Y.K."/>
            <person name="Lee J.S."/>
        </authorList>
    </citation>
    <scope>NUCLEOTIDE SEQUENCE</scope>
    <source>
        <strain evidence="22">N237</strain>
    </source>
</reference>
<feature type="transmembrane region" description="Helical" evidence="20">
    <location>
        <begin position="98"/>
        <end position="124"/>
    </location>
</feature>
<evidence type="ECO:0000256" key="18">
    <source>
        <dbReference type="ARBA" id="ARBA00029586"/>
    </source>
</evidence>
<evidence type="ECO:0000256" key="11">
    <source>
        <dbReference type="ARBA" id="ARBA00022982"/>
    </source>
</evidence>
<evidence type="ECO:0000256" key="12">
    <source>
        <dbReference type="ARBA" id="ARBA00022989"/>
    </source>
</evidence>
<evidence type="ECO:0000256" key="19">
    <source>
        <dbReference type="ARBA" id="ARBA00032409"/>
    </source>
</evidence>
<evidence type="ECO:0000256" key="8">
    <source>
        <dbReference type="ARBA" id="ARBA00022692"/>
    </source>
</evidence>
<evidence type="ECO:0000256" key="5">
    <source>
        <dbReference type="ARBA" id="ARBA00022448"/>
    </source>
</evidence>
<evidence type="ECO:0000256" key="13">
    <source>
        <dbReference type="ARBA" id="ARBA00023002"/>
    </source>
</evidence>
<feature type="transmembrane region" description="Helical" evidence="20">
    <location>
        <begin position="62"/>
        <end position="86"/>
    </location>
</feature>
<accession>A0ABY4QVY7</accession>
<dbReference type="InterPro" id="IPR045603">
    <property type="entry name" value="QcrA_N"/>
</dbReference>
<sequence>MSTTDQHPGDEIEVPSAEALGSMSDEEVMIIGAEADGVHIVHRRERYPIAGTRAEKRAERTIAALFVLAFLSAVGFIVVFCGAVPFEWHLPGQGSQDFRYFTPLLGALLGLSLACIGIGVVLWAKWLMPEEEVVQDRHDDPSPLPEQIMTSATIMSGLNDFGVARRSMLKSTIGLAGAALGAVPLVALVGAMIKKPNKGAGQSLFHTMWTKGVPIVYADGRRVGPDDLLPGGLETVFPGVPGGVKAGDSPTLLIRLRPGQVVKARKGQSSYQWGDYVAFSKICTHAGCPASLYEQQTGRLLCPCHQSQFDVLLDAKPIFGPATRSLPKLPLGVEVVDGKQYFVAQGDFPEAIGPAFWERP</sequence>
<evidence type="ECO:0000256" key="6">
    <source>
        <dbReference type="ARBA" id="ARBA00022475"/>
    </source>
</evidence>
<evidence type="ECO:0000256" key="1">
    <source>
        <dbReference type="ARBA" id="ARBA00002494"/>
    </source>
</evidence>
<keyword evidence="12 20" id="KW-1133">Transmembrane helix</keyword>
<keyword evidence="6" id="KW-1003">Cell membrane</keyword>
<evidence type="ECO:0000256" key="10">
    <source>
        <dbReference type="ARBA" id="ARBA00022723"/>
    </source>
</evidence>
<keyword evidence="16 20" id="KW-0472">Membrane</keyword>
<keyword evidence="11" id="KW-0249">Electron transport</keyword>
<dbReference type="RefSeq" id="WP_249769740.1">
    <property type="nucleotide sequence ID" value="NZ_CP097332.1"/>
</dbReference>
<evidence type="ECO:0000256" key="3">
    <source>
        <dbReference type="ARBA" id="ARBA00010651"/>
    </source>
</evidence>
<dbReference type="InterPro" id="IPR036922">
    <property type="entry name" value="Rieske_2Fe-2S_sf"/>
</dbReference>
<evidence type="ECO:0000313" key="22">
    <source>
        <dbReference type="EMBL" id="UQX87252.1"/>
    </source>
</evidence>
<dbReference type="Pfam" id="PF19297">
    <property type="entry name" value="QcrA_N"/>
    <property type="match status" value="1"/>
</dbReference>
<dbReference type="Gene3D" id="2.102.10.10">
    <property type="entry name" value="Rieske [2Fe-2S] iron-sulphur domain"/>
    <property type="match status" value="1"/>
</dbReference>
<keyword evidence="9" id="KW-0001">2Fe-2S</keyword>
<evidence type="ECO:0000256" key="9">
    <source>
        <dbReference type="ARBA" id="ARBA00022714"/>
    </source>
</evidence>
<keyword evidence="7" id="KW-0679">Respiratory chain</keyword>
<evidence type="ECO:0000256" key="15">
    <source>
        <dbReference type="ARBA" id="ARBA00023014"/>
    </source>
</evidence>
<evidence type="ECO:0000256" key="16">
    <source>
        <dbReference type="ARBA" id="ARBA00023136"/>
    </source>
</evidence>
<keyword evidence="13" id="KW-0560">Oxidoreductase</keyword>
<name>A0ABY4QVY7_9ACTN</name>
<comment type="function">
    <text evidence="1">Iron-sulfur subunit of the cytochrome bc1 complex, an essential component of the respiratory electron transport chain required for ATP synthesis. The bc1 complex catalyzes the oxidation of menaquinol and the reduction of cytochrome c in the respiratory chain. The bc1 complex operates through a Q-cycle mechanism that couples electron transfer to generation of the proton gradient that drives ATP synthesis.</text>
</comment>
<keyword evidence="17" id="KW-1015">Disulfide bond</keyword>
<dbReference type="InterPro" id="IPR014349">
    <property type="entry name" value="Rieske_Fe-S_prot"/>
</dbReference>
<keyword evidence="15" id="KW-0411">Iron-sulfur</keyword>
<keyword evidence="23" id="KW-1185">Reference proteome</keyword>
<evidence type="ECO:0000259" key="21">
    <source>
        <dbReference type="PROSITE" id="PS51296"/>
    </source>
</evidence>
<keyword evidence="8 20" id="KW-0812">Transmembrane</keyword>
<protein>
    <recommendedName>
        <fullName evidence="4">Cytochrome bc1 complex Rieske iron-sulfur subunit</fullName>
    </recommendedName>
    <alternativeName>
        <fullName evidence="18">Cytochrome bc1 reductase complex subunit QcrA</fullName>
    </alternativeName>
    <alternativeName>
        <fullName evidence="19">Rieske iron-sulfur protein</fullName>
    </alternativeName>
</protein>
<evidence type="ECO:0000256" key="7">
    <source>
        <dbReference type="ARBA" id="ARBA00022660"/>
    </source>
</evidence>
<feature type="domain" description="Rieske" evidence="21">
    <location>
        <begin position="228"/>
        <end position="334"/>
    </location>
</feature>
<proteinExistence type="inferred from homology"/>
<dbReference type="InterPro" id="IPR017941">
    <property type="entry name" value="Rieske_2Fe-2S"/>
</dbReference>
<dbReference type="PROSITE" id="PS51296">
    <property type="entry name" value="RIESKE"/>
    <property type="match status" value="1"/>
</dbReference>
<organism evidence="22 23">
    <name type="scientific">Jatrophihabitans telluris</name>
    <dbReference type="NCBI Taxonomy" id="2038343"/>
    <lineage>
        <taxon>Bacteria</taxon>
        <taxon>Bacillati</taxon>
        <taxon>Actinomycetota</taxon>
        <taxon>Actinomycetes</taxon>
        <taxon>Jatrophihabitantales</taxon>
        <taxon>Jatrophihabitantaceae</taxon>
        <taxon>Jatrophihabitans</taxon>
    </lineage>
</organism>
<evidence type="ECO:0000313" key="23">
    <source>
        <dbReference type="Proteomes" id="UP001056336"/>
    </source>
</evidence>
<evidence type="ECO:0000256" key="2">
    <source>
        <dbReference type="ARBA" id="ARBA00004651"/>
    </source>
</evidence>
<dbReference type="SUPFAM" id="SSF50022">
    <property type="entry name" value="ISP domain"/>
    <property type="match status" value="1"/>
</dbReference>
<comment type="similarity">
    <text evidence="3">Belongs to the Rieske iron-sulfur protein family.</text>
</comment>
<keyword evidence="5" id="KW-0813">Transport</keyword>
<keyword evidence="10" id="KW-0479">Metal-binding</keyword>